<keyword evidence="14" id="KW-1185">Reference proteome</keyword>
<dbReference type="OrthoDB" id="436405at2759"/>
<evidence type="ECO:0000256" key="8">
    <source>
        <dbReference type="ARBA" id="ARBA00023128"/>
    </source>
</evidence>
<dbReference type="EMBL" id="QGMG01000239">
    <property type="protein sequence ID" value="TVY55449.1"/>
    <property type="molecule type" value="Genomic_DNA"/>
</dbReference>
<evidence type="ECO:0000256" key="3">
    <source>
        <dbReference type="ARBA" id="ARBA00020726"/>
    </source>
</evidence>
<sequence>MNSLCRTGPILSFPPALRPIIAARLYATHTGLGTTNNTQRPKRRAVTAFNDDGRVAWEDLSAREKAARTTQQSFNFGLIIVGAVLTAGVTYLMYTEVFSPESKVSYFNRAFDQVKKDSRCTDLLGPTKKITAYGEPTWNSWRRARPIASTISTDKTGTEHLMIHFNVAGPLNEGVVNLHMVKRPSEKEFVYRYLTLDVQGHPKIFLENADTDPNSPGKNKSKLFGISWR</sequence>
<keyword evidence="5 11" id="KW-0999">Mitochondrion inner membrane</keyword>
<dbReference type="PANTHER" id="PTHR13032">
    <property type="entry name" value="MITOCHONDRIAL IMPORT INNER MEMBRANE TRANSLOCASE SUBUNIT TIM21"/>
    <property type="match status" value="1"/>
</dbReference>
<organism evidence="13 14">
    <name type="scientific">Lachnellula cervina</name>
    <dbReference type="NCBI Taxonomy" id="1316786"/>
    <lineage>
        <taxon>Eukaryota</taxon>
        <taxon>Fungi</taxon>
        <taxon>Dikarya</taxon>
        <taxon>Ascomycota</taxon>
        <taxon>Pezizomycotina</taxon>
        <taxon>Leotiomycetes</taxon>
        <taxon>Helotiales</taxon>
        <taxon>Lachnaceae</taxon>
        <taxon>Lachnellula</taxon>
    </lineage>
</organism>
<keyword evidence="7 11" id="KW-1133">Transmembrane helix</keyword>
<evidence type="ECO:0000256" key="11">
    <source>
        <dbReference type="RuleBase" id="RU367142"/>
    </source>
</evidence>
<dbReference type="Proteomes" id="UP000481288">
    <property type="component" value="Unassembled WGS sequence"/>
</dbReference>
<keyword evidence="6" id="KW-0809">Transit peptide</keyword>
<evidence type="ECO:0000256" key="12">
    <source>
        <dbReference type="SAM" id="MobiDB-lite"/>
    </source>
</evidence>
<reference evidence="13 14" key="1">
    <citation type="submission" date="2018-05" db="EMBL/GenBank/DDBJ databases">
        <title>Whole genome sequencing for identification of molecular markers to develop diagnostic detection tools for the regulated plant pathogen Lachnellula willkommii.</title>
        <authorList>
            <person name="Giroux E."/>
            <person name="Bilodeau G."/>
        </authorList>
    </citation>
    <scope>NUCLEOTIDE SEQUENCE [LARGE SCALE GENOMIC DNA]</scope>
    <source>
        <strain evidence="13 14">CBS 625.97</strain>
    </source>
</reference>
<evidence type="ECO:0000256" key="10">
    <source>
        <dbReference type="ARBA" id="ARBA00060204"/>
    </source>
</evidence>
<keyword evidence="11" id="KW-0653">Protein transport</keyword>
<comment type="similarity">
    <text evidence="2 11">Belongs to the TIM21 family.</text>
</comment>
<evidence type="ECO:0000256" key="4">
    <source>
        <dbReference type="ARBA" id="ARBA00022692"/>
    </source>
</evidence>
<evidence type="ECO:0000313" key="14">
    <source>
        <dbReference type="Proteomes" id="UP000481288"/>
    </source>
</evidence>
<name>A0A7D8YN27_9HELO</name>
<evidence type="ECO:0000313" key="13">
    <source>
        <dbReference type="EMBL" id="TVY55449.1"/>
    </source>
</evidence>
<proteinExistence type="inferred from homology"/>
<evidence type="ECO:0000256" key="5">
    <source>
        <dbReference type="ARBA" id="ARBA00022792"/>
    </source>
</evidence>
<feature type="region of interest" description="Disordered" evidence="12">
    <location>
        <begin position="207"/>
        <end position="229"/>
    </location>
</feature>
<dbReference type="InterPro" id="IPR038552">
    <property type="entry name" value="Tim21_IMS_sf"/>
</dbReference>
<evidence type="ECO:0000256" key="7">
    <source>
        <dbReference type="ARBA" id="ARBA00022989"/>
    </source>
</evidence>
<comment type="function">
    <text evidence="10">Essential component of the TIM23 complex, a complex that mediates the translocation of transit peptide-containing proteins across the mitochondrial inner membrane. Required to keep the TOM and the TIM23 complexes in close contact. At some point, it is released from the TOM23 complex to allow protein translocation into the mitochondrial matrix.</text>
</comment>
<feature type="transmembrane region" description="Helical" evidence="11">
    <location>
        <begin position="73"/>
        <end position="94"/>
    </location>
</feature>
<keyword evidence="11" id="KW-0811">Translocation</keyword>
<evidence type="ECO:0000256" key="6">
    <source>
        <dbReference type="ARBA" id="ARBA00022946"/>
    </source>
</evidence>
<comment type="caution">
    <text evidence="13">The sequence shown here is derived from an EMBL/GenBank/DDBJ whole genome shotgun (WGS) entry which is preliminary data.</text>
</comment>
<dbReference type="Gene3D" id="3.10.450.320">
    <property type="entry name" value="Mitochondrial import inner membrane translocase subunit Tim21"/>
    <property type="match status" value="1"/>
</dbReference>
<accession>A0A7D8YN27</accession>
<evidence type="ECO:0000256" key="9">
    <source>
        <dbReference type="ARBA" id="ARBA00023136"/>
    </source>
</evidence>
<keyword evidence="8 11" id="KW-0496">Mitochondrion</keyword>
<protein>
    <recommendedName>
        <fullName evidence="3 11">Mitochondrial import inner membrane translocase subunit Tim21</fullName>
    </recommendedName>
</protein>
<dbReference type="GO" id="GO:0005744">
    <property type="term" value="C:TIM23 mitochondrial import inner membrane translocase complex"/>
    <property type="evidence" value="ECO:0007669"/>
    <property type="project" value="UniProtKB-UniRule"/>
</dbReference>
<dbReference type="GO" id="GO:0030150">
    <property type="term" value="P:protein import into mitochondrial matrix"/>
    <property type="evidence" value="ECO:0007669"/>
    <property type="project" value="UniProtKB-UniRule"/>
</dbReference>
<gene>
    <name evidence="13" type="primary">TIM21</name>
    <name evidence="13" type="ORF">LCER1_G003614</name>
</gene>
<comment type="subunit">
    <text evidence="11">Component of the TIM23 complex.</text>
</comment>
<dbReference type="FunFam" id="3.10.450.320:FF:000002">
    <property type="entry name" value="Mitochondrial import inner membrane translocase subunit tim21"/>
    <property type="match status" value="1"/>
</dbReference>
<evidence type="ECO:0000256" key="1">
    <source>
        <dbReference type="ARBA" id="ARBA00004434"/>
    </source>
</evidence>
<keyword evidence="9 11" id="KW-0472">Membrane</keyword>
<evidence type="ECO:0000256" key="2">
    <source>
        <dbReference type="ARBA" id="ARBA00010867"/>
    </source>
</evidence>
<keyword evidence="4 11" id="KW-0812">Transmembrane</keyword>
<dbReference type="InterPro" id="IPR013261">
    <property type="entry name" value="Tim21"/>
</dbReference>
<dbReference type="Pfam" id="PF08294">
    <property type="entry name" value="TIM21"/>
    <property type="match status" value="1"/>
</dbReference>
<comment type="subcellular location">
    <subcellularLocation>
        <location evidence="1 11">Mitochondrion inner membrane</location>
        <topology evidence="1 11">Single-pass membrane protein</topology>
    </subcellularLocation>
</comment>
<dbReference type="AlphaFoldDB" id="A0A7D8YN27"/>
<dbReference type="PANTHER" id="PTHR13032:SF6">
    <property type="entry name" value="MITOCHONDRIAL IMPORT INNER MEMBRANE TRANSLOCASE SUBUNIT TIM21"/>
    <property type="match status" value="1"/>
</dbReference>
<keyword evidence="11" id="KW-0813">Transport</keyword>